<dbReference type="RefSeq" id="WP_254153884.1">
    <property type="nucleotide sequence ID" value="NZ_JAHESD010000022.1"/>
</dbReference>
<name>A0ABS5VR72_9BACT</name>
<keyword evidence="8" id="KW-1185">Reference proteome</keyword>
<dbReference type="Pfam" id="PF00034">
    <property type="entry name" value="Cytochrom_C"/>
    <property type="match status" value="1"/>
</dbReference>
<dbReference type="SUPFAM" id="SSF46626">
    <property type="entry name" value="Cytochrome c"/>
    <property type="match status" value="1"/>
</dbReference>
<keyword evidence="2 4" id="KW-0479">Metal-binding</keyword>
<evidence type="ECO:0000259" key="6">
    <source>
        <dbReference type="PROSITE" id="PS51007"/>
    </source>
</evidence>
<accession>A0ABS5VR72</accession>
<evidence type="ECO:0000256" key="5">
    <source>
        <dbReference type="SAM" id="Phobius"/>
    </source>
</evidence>
<keyword evidence="5" id="KW-1133">Transmembrane helix</keyword>
<keyword evidence="1 4" id="KW-0349">Heme</keyword>
<keyword evidence="5" id="KW-0472">Membrane</keyword>
<organism evidence="7 8">
    <name type="scientific">Chryseosolibacter indicus</name>
    <dbReference type="NCBI Taxonomy" id="2782351"/>
    <lineage>
        <taxon>Bacteria</taxon>
        <taxon>Pseudomonadati</taxon>
        <taxon>Bacteroidota</taxon>
        <taxon>Cytophagia</taxon>
        <taxon>Cytophagales</taxon>
        <taxon>Chryseotaleaceae</taxon>
        <taxon>Chryseosolibacter</taxon>
    </lineage>
</organism>
<evidence type="ECO:0000313" key="7">
    <source>
        <dbReference type="EMBL" id="MBT1703923.1"/>
    </source>
</evidence>
<protein>
    <submittedName>
        <fullName evidence="7">C-type cytochrome</fullName>
    </submittedName>
</protein>
<feature type="transmembrane region" description="Helical" evidence="5">
    <location>
        <begin position="12"/>
        <end position="35"/>
    </location>
</feature>
<keyword evidence="5" id="KW-0812">Transmembrane</keyword>
<evidence type="ECO:0000256" key="4">
    <source>
        <dbReference type="PROSITE-ProRule" id="PRU00433"/>
    </source>
</evidence>
<evidence type="ECO:0000256" key="2">
    <source>
        <dbReference type="ARBA" id="ARBA00022723"/>
    </source>
</evidence>
<dbReference type="Proteomes" id="UP000772618">
    <property type="component" value="Unassembled WGS sequence"/>
</dbReference>
<dbReference type="Gene3D" id="1.10.760.10">
    <property type="entry name" value="Cytochrome c-like domain"/>
    <property type="match status" value="1"/>
</dbReference>
<comment type="caution">
    <text evidence="7">The sequence shown here is derived from an EMBL/GenBank/DDBJ whole genome shotgun (WGS) entry which is preliminary data.</text>
</comment>
<evidence type="ECO:0000256" key="3">
    <source>
        <dbReference type="ARBA" id="ARBA00023004"/>
    </source>
</evidence>
<dbReference type="InterPro" id="IPR036909">
    <property type="entry name" value="Cyt_c-like_dom_sf"/>
</dbReference>
<sequence length="213" mass="23779">MHLINEKTIRKGSNTLIVFLKIISVSYLLSLVFLFNQCTTKDTQGLSSYDSAGWPKSFGYGRLAQTPEIDSLNRDIDMDGRGLPQGSGDVLRGREIYVAKCALCHGMNGTEGPYNKLVAHFNESDSLSTKEKAIGNYWPYATTLYDYINRAMPYNSPGTLSPDEVYSLTAFLLYKNNIIDSTVVIDKSNLAKVEMPARKLFVDDDRRGGPEVR</sequence>
<dbReference type="InterPro" id="IPR009056">
    <property type="entry name" value="Cyt_c-like_dom"/>
</dbReference>
<dbReference type="EMBL" id="JAHESD010000022">
    <property type="protein sequence ID" value="MBT1703923.1"/>
    <property type="molecule type" value="Genomic_DNA"/>
</dbReference>
<keyword evidence="3 4" id="KW-0408">Iron</keyword>
<evidence type="ECO:0000256" key="1">
    <source>
        <dbReference type="ARBA" id="ARBA00022617"/>
    </source>
</evidence>
<feature type="domain" description="Cytochrome c" evidence="6">
    <location>
        <begin position="88"/>
        <end position="176"/>
    </location>
</feature>
<proteinExistence type="predicted"/>
<evidence type="ECO:0000313" key="8">
    <source>
        <dbReference type="Proteomes" id="UP000772618"/>
    </source>
</evidence>
<dbReference type="PROSITE" id="PS51007">
    <property type="entry name" value="CYTC"/>
    <property type="match status" value="1"/>
</dbReference>
<reference evidence="7 8" key="1">
    <citation type="submission" date="2021-05" db="EMBL/GenBank/DDBJ databases">
        <title>A Polyphasic approach of four new species of the genus Ohtaekwangia: Ohtaekwangia histidinii sp. nov., Ohtaekwangia cretensis sp. nov., Ohtaekwangia indiensis sp. nov., Ohtaekwangia reichenbachii sp. nov. from diverse environment.</title>
        <authorList>
            <person name="Octaviana S."/>
        </authorList>
    </citation>
    <scope>NUCLEOTIDE SEQUENCE [LARGE SCALE GENOMIC DNA]</scope>
    <source>
        <strain evidence="7 8">PWU20</strain>
    </source>
</reference>
<gene>
    <name evidence="7" type="ORF">KK060_11565</name>
</gene>